<dbReference type="InterPro" id="IPR001227">
    <property type="entry name" value="Ac_transferase_dom_sf"/>
</dbReference>
<dbReference type="SMART" id="SM00827">
    <property type="entry name" value="PKS_AT"/>
    <property type="match status" value="1"/>
</dbReference>
<dbReference type="EC" id="2.3.1.39" evidence="2"/>
<evidence type="ECO:0000256" key="2">
    <source>
        <dbReference type="ARBA" id="ARBA00013258"/>
    </source>
</evidence>
<evidence type="ECO:0000313" key="8">
    <source>
        <dbReference type="Proteomes" id="UP000076078"/>
    </source>
</evidence>
<dbReference type="Pfam" id="PF00698">
    <property type="entry name" value="Acyl_transf_1"/>
    <property type="match status" value="1"/>
</dbReference>
<dbReference type="AlphaFoldDB" id="A0A151ZI46"/>
<dbReference type="OrthoDB" id="541883at2759"/>
<keyword evidence="4" id="KW-0012">Acyltransferase</keyword>
<comment type="caution">
    <text evidence="7">The sequence shown here is derived from an EMBL/GenBank/DDBJ whole genome shotgun (WGS) entry which is preliminary data.</text>
</comment>
<gene>
    <name evidence="7" type="ORF">DLAC_04940</name>
</gene>
<comment type="catalytic activity">
    <reaction evidence="5">
        <text>holo-[ACP] + malonyl-CoA = malonyl-[ACP] + CoA</text>
        <dbReference type="Rhea" id="RHEA:41792"/>
        <dbReference type="Rhea" id="RHEA-COMP:9623"/>
        <dbReference type="Rhea" id="RHEA-COMP:9685"/>
        <dbReference type="ChEBI" id="CHEBI:57287"/>
        <dbReference type="ChEBI" id="CHEBI:57384"/>
        <dbReference type="ChEBI" id="CHEBI:64479"/>
        <dbReference type="ChEBI" id="CHEBI:78449"/>
        <dbReference type="EC" id="2.3.1.39"/>
    </reaction>
</comment>
<feature type="domain" description="Malonyl-CoA:ACP transacylase (MAT)" evidence="6">
    <location>
        <begin position="10"/>
        <end position="341"/>
    </location>
</feature>
<evidence type="ECO:0000313" key="7">
    <source>
        <dbReference type="EMBL" id="KYQ93569.1"/>
    </source>
</evidence>
<evidence type="ECO:0000256" key="3">
    <source>
        <dbReference type="ARBA" id="ARBA00022679"/>
    </source>
</evidence>
<comment type="similarity">
    <text evidence="1">Belongs to the FabD family.</text>
</comment>
<organism evidence="7 8">
    <name type="scientific">Tieghemostelium lacteum</name>
    <name type="common">Slime mold</name>
    <name type="synonym">Dictyostelium lacteum</name>
    <dbReference type="NCBI Taxonomy" id="361077"/>
    <lineage>
        <taxon>Eukaryota</taxon>
        <taxon>Amoebozoa</taxon>
        <taxon>Evosea</taxon>
        <taxon>Eumycetozoa</taxon>
        <taxon>Dictyostelia</taxon>
        <taxon>Dictyosteliales</taxon>
        <taxon>Raperosteliaceae</taxon>
        <taxon>Tieghemostelium</taxon>
    </lineage>
</organism>
<sequence length="360" mass="40636">MSSYKKLALLFPGQGSQIVGMGKDLIQDFPYISKLYQEADRLLQFPISKVMFEGSAEELKQTENTQPALLLHSFSILKILEKELGFQTTTSTFNDADYSLSNSFTKKFDFYLGHSLGEYTALLASNRISFPDSINLVRKRGQLMKQCKQGVMYALLSKQNMLAENGAINEIKTFLNNDKTLMANISNINSPNQIVISGEEQSVLSVISMAKQKKLFSKVVKLEVSAAFHSQLMMDCSLEFKDTLDKVTLNDIKNNLVISNVTAQPHNNDNLRQLLEKQLVSTVCWVPSLQWCIDEWKNNNNSTIPNDDYCFIEIGSNTVLKDLFKQMNSPYKCINIGTSQDIKNFIKELKENGSPLLSTE</sequence>
<dbReference type="Gene3D" id="3.40.366.10">
    <property type="entry name" value="Malonyl-Coenzyme A Acyl Carrier Protein, domain 2"/>
    <property type="match status" value="1"/>
</dbReference>
<dbReference type="OMA" id="AANYNCP"/>
<dbReference type="GO" id="GO:0004314">
    <property type="term" value="F:[acyl-carrier-protein] S-malonyltransferase activity"/>
    <property type="evidence" value="ECO:0007669"/>
    <property type="project" value="UniProtKB-EC"/>
</dbReference>
<protein>
    <recommendedName>
        <fullName evidence="2">[acyl-carrier-protein] S-malonyltransferase</fullName>
        <ecNumber evidence="2">2.3.1.39</ecNumber>
    </recommendedName>
</protein>
<dbReference type="InterPro" id="IPR016036">
    <property type="entry name" value="Malonyl_transacylase_ACP-bd"/>
</dbReference>
<evidence type="ECO:0000256" key="4">
    <source>
        <dbReference type="ARBA" id="ARBA00023315"/>
    </source>
</evidence>
<name>A0A151ZI46_TIELA</name>
<dbReference type="EMBL" id="LODT01000025">
    <property type="protein sequence ID" value="KYQ93569.1"/>
    <property type="molecule type" value="Genomic_DNA"/>
</dbReference>
<dbReference type="InterPro" id="IPR050858">
    <property type="entry name" value="Mal-CoA-ACP_Trans/PKS_FabD"/>
</dbReference>
<evidence type="ECO:0000259" key="6">
    <source>
        <dbReference type="SMART" id="SM00827"/>
    </source>
</evidence>
<dbReference type="FunCoup" id="A0A151ZI46">
    <property type="interactions" value="448"/>
</dbReference>
<dbReference type="PIRSF" id="PIRSF000446">
    <property type="entry name" value="Mct"/>
    <property type="match status" value="1"/>
</dbReference>
<proteinExistence type="inferred from homology"/>
<dbReference type="GO" id="GO:0006633">
    <property type="term" value="P:fatty acid biosynthetic process"/>
    <property type="evidence" value="ECO:0007669"/>
    <property type="project" value="TreeGrafter"/>
</dbReference>
<dbReference type="InterPro" id="IPR016035">
    <property type="entry name" value="Acyl_Trfase/lysoPLipase"/>
</dbReference>
<keyword evidence="3" id="KW-0808">Transferase</keyword>
<dbReference type="PANTHER" id="PTHR42681:SF1">
    <property type="entry name" value="MALONYL-COA-ACYL CARRIER PROTEIN TRANSACYLASE, MITOCHONDRIAL"/>
    <property type="match status" value="1"/>
</dbReference>
<dbReference type="SUPFAM" id="SSF55048">
    <property type="entry name" value="Probable ACP-binding domain of malonyl-CoA ACP transacylase"/>
    <property type="match status" value="1"/>
</dbReference>
<evidence type="ECO:0000256" key="1">
    <source>
        <dbReference type="ARBA" id="ARBA00008217"/>
    </source>
</evidence>
<dbReference type="Proteomes" id="UP000076078">
    <property type="component" value="Unassembled WGS sequence"/>
</dbReference>
<dbReference type="GO" id="GO:0005739">
    <property type="term" value="C:mitochondrion"/>
    <property type="evidence" value="ECO:0007669"/>
    <property type="project" value="TreeGrafter"/>
</dbReference>
<reference evidence="7 8" key="1">
    <citation type="submission" date="2015-12" db="EMBL/GenBank/DDBJ databases">
        <title>Dictyostelia acquired genes for synthesis and detection of signals that induce cell-type specialization by lateral gene transfer from prokaryotes.</title>
        <authorList>
            <person name="Gloeckner G."/>
            <person name="Schaap P."/>
        </authorList>
    </citation>
    <scope>NUCLEOTIDE SEQUENCE [LARGE SCALE GENOMIC DNA]</scope>
    <source>
        <strain evidence="7 8">TK</strain>
    </source>
</reference>
<dbReference type="PANTHER" id="PTHR42681">
    <property type="entry name" value="MALONYL-COA-ACYL CARRIER PROTEIN TRANSACYLASE, MITOCHONDRIAL"/>
    <property type="match status" value="1"/>
</dbReference>
<accession>A0A151ZI46</accession>
<keyword evidence="8" id="KW-1185">Reference proteome</keyword>
<dbReference type="STRING" id="361077.A0A151ZI46"/>
<dbReference type="InterPro" id="IPR024925">
    <property type="entry name" value="Malonyl_CoA-ACP_transAc"/>
</dbReference>
<dbReference type="SUPFAM" id="SSF52151">
    <property type="entry name" value="FabD/lysophospholipase-like"/>
    <property type="match status" value="1"/>
</dbReference>
<dbReference type="InterPro" id="IPR014043">
    <property type="entry name" value="Acyl_transferase_dom"/>
</dbReference>
<dbReference type="InParanoid" id="A0A151ZI46"/>
<dbReference type="Gene3D" id="3.30.70.250">
    <property type="entry name" value="Malonyl-CoA ACP transacylase, ACP-binding"/>
    <property type="match status" value="1"/>
</dbReference>
<evidence type="ECO:0000256" key="5">
    <source>
        <dbReference type="ARBA" id="ARBA00048462"/>
    </source>
</evidence>